<dbReference type="EMBL" id="JAYGJQ010000003">
    <property type="protein sequence ID" value="MEA9358560.1"/>
    <property type="molecule type" value="Genomic_DNA"/>
</dbReference>
<reference evidence="1 2" key="1">
    <citation type="submission" date="2023-11" db="EMBL/GenBank/DDBJ databases">
        <title>A Novel Polar Bacteriovorax (B. antarcticus) Isolated from the Biocrust in Antarctica.</title>
        <authorList>
            <person name="Mun W."/>
            <person name="Choi S.Y."/>
            <person name="Mitchell R.J."/>
        </authorList>
    </citation>
    <scope>NUCLEOTIDE SEQUENCE [LARGE SCALE GENOMIC DNA]</scope>
    <source>
        <strain evidence="1 2">PP10</strain>
    </source>
</reference>
<evidence type="ECO:0000313" key="2">
    <source>
        <dbReference type="Proteomes" id="UP001302274"/>
    </source>
</evidence>
<protein>
    <recommendedName>
        <fullName evidence="3">Outer membrane protein beta-barrel domain-containing protein</fullName>
    </recommendedName>
</protein>
<accession>A0ABU5W433</accession>
<keyword evidence="2" id="KW-1185">Reference proteome</keyword>
<evidence type="ECO:0000313" key="1">
    <source>
        <dbReference type="EMBL" id="MEA9358560.1"/>
    </source>
</evidence>
<comment type="caution">
    <text evidence="1">The sequence shown here is derived from an EMBL/GenBank/DDBJ whole genome shotgun (WGS) entry which is preliminary data.</text>
</comment>
<name>A0ABU5W433_9BACT</name>
<dbReference type="RefSeq" id="WP_323579027.1">
    <property type="nucleotide sequence ID" value="NZ_JAYGJQ010000003.1"/>
</dbReference>
<proteinExistence type="predicted"/>
<sequence length="328" mass="37129">MIRYYLFLLATIMAVNARAESVYYLHELSRCEVSLFENKEFKVVNGKQFANVILDARSPAKNPDYIVFKIHNQIFVTRESCVMNVDKTKINNDLQGNEFKKKPRDMSEGEKFKSYKYFAEIDFGSMKVSDEGPVASDYNEVFPSTSATNPTSWGKAENSSYSSGSLLSLGFGLRSNQNRFLAFKLRLSNGKKSDALDLTDLNTSISERGTWVYEDSFKNFYVGYKFIFLDDSAWKPIVAAYIGASHMSSTLSDSVSTYELSSLGIAALIEAGIEYHLNSHWGVGMNLGYEYLGKKSLKFQDESSGTNFTSNMSYSNQYFTLGLKYYFK</sequence>
<dbReference type="SUPFAM" id="SSF56925">
    <property type="entry name" value="OMPA-like"/>
    <property type="match status" value="1"/>
</dbReference>
<gene>
    <name evidence="1" type="ORF">SHI21_20150</name>
</gene>
<evidence type="ECO:0008006" key="3">
    <source>
        <dbReference type="Google" id="ProtNLM"/>
    </source>
</evidence>
<dbReference type="Gene3D" id="2.40.160.20">
    <property type="match status" value="1"/>
</dbReference>
<dbReference type="Proteomes" id="UP001302274">
    <property type="component" value="Unassembled WGS sequence"/>
</dbReference>
<dbReference type="InterPro" id="IPR011250">
    <property type="entry name" value="OMP/PagP_B-barrel"/>
</dbReference>
<organism evidence="1 2">
    <name type="scientific">Bacteriovorax antarcticus</name>
    <dbReference type="NCBI Taxonomy" id="3088717"/>
    <lineage>
        <taxon>Bacteria</taxon>
        <taxon>Pseudomonadati</taxon>
        <taxon>Bdellovibrionota</taxon>
        <taxon>Bacteriovoracia</taxon>
        <taxon>Bacteriovoracales</taxon>
        <taxon>Bacteriovoracaceae</taxon>
        <taxon>Bacteriovorax</taxon>
    </lineage>
</organism>